<keyword evidence="2" id="KW-0732">Signal</keyword>
<evidence type="ECO:0000313" key="7">
    <source>
        <dbReference type="Proteomes" id="UP000041394"/>
    </source>
</evidence>
<dbReference type="RefSeq" id="WP_053940580.1">
    <property type="nucleotide sequence ID" value="NZ_BSWO01000127.1"/>
</dbReference>
<sequence>MHLYKTALILVTLASNCPLCAENNGAYGAVGFQYSNITQSTQNKAPSLANQTPLFNVQNAKPTTLPSPQVPQNKVGG</sequence>
<dbReference type="EMBL" id="CDMN01000029">
    <property type="protein sequence ID" value="CRF44152.1"/>
    <property type="molecule type" value="Genomic_DNA"/>
</dbReference>
<evidence type="ECO:0000313" key="4">
    <source>
        <dbReference type="EMBL" id="CRF41879.1"/>
    </source>
</evidence>
<dbReference type="Proteomes" id="UP000038622">
    <property type="component" value="Unassembled WGS sequence"/>
</dbReference>
<evidence type="ECO:0000256" key="2">
    <source>
        <dbReference type="SAM" id="SignalP"/>
    </source>
</evidence>
<reference evidence="7 8" key="3">
    <citation type="submission" date="2014-12" db="EMBL/GenBank/DDBJ databases">
        <authorList>
            <person name="Jaenicke S."/>
        </authorList>
    </citation>
    <scope>NUCLEOTIDE SEQUENCE [LARGE SCALE GENOMIC DNA]</scope>
</reference>
<evidence type="ECO:0000313" key="5">
    <source>
        <dbReference type="EMBL" id="CRF44152.1"/>
    </source>
</evidence>
<organism evidence="3 6">
    <name type="scientific">Helicobacter ailurogastricus</name>
    <dbReference type="NCBI Taxonomy" id="1578720"/>
    <lineage>
        <taxon>Bacteria</taxon>
        <taxon>Pseudomonadati</taxon>
        <taxon>Campylobacterota</taxon>
        <taxon>Epsilonproteobacteria</taxon>
        <taxon>Campylobacterales</taxon>
        <taxon>Helicobacteraceae</taxon>
        <taxon>Helicobacter</taxon>
    </lineage>
</organism>
<feature type="signal peptide" evidence="2">
    <location>
        <begin position="1"/>
        <end position="21"/>
    </location>
</feature>
<dbReference type="OrthoDB" id="9926464at2"/>
<dbReference type="AlphaFoldDB" id="A0A0K2X6B9"/>
<feature type="chain" id="PRO_5013456452" evidence="2">
    <location>
        <begin position="22"/>
        <end position="77"/>
    </location>
</feature>
<evidence type="ECO:0000313" key="6">
    <source>
        <dbReference type="Proteomes" id="UP000038622"/>
    </source>
</evidence>
<proteinExistence type="predicted"/>
<reference evidence="3" key="1">
    <citation type="submission" date="2014-12" db="EMBL/GenBank/DDBJ databases">
        <title>Whole genome sequences of four Staphylococcus schleiferi canine isolates.</title>
        <authorList>
            <person name="Misic A.M."/>
            <person name="Cain C."/>
            <person name="Morris D.O."/>
            <person name="Rankin S."/>
            <person name="Beiting D."/>
        </authorList>
    </citation>
    <scope>NUCLEOTIDE SEQUENCE</scope>
    <source>
        <strain evidence="3">ASB11</strain>
        <strain evidence="4">ASB13</strain>
        <strain evidence="5">ASB9</strain>
    </source>
</reference>
<protein>
    <submittedName>
        <fullName evidence="3">Uncharacterized protein</fullName>
    </submittedName>
</protein>
<dbReference type="Proteomes" id="UP000045175">
    <property type="component" value="Unassembled WGS sequence"/>
</dbReference>
<accession>A0A0K2X6B9</accession>
<evidence type="ECO:0000313" key="3">
    <source>
        <dbReference type="EMBL" id="CRF41606.1"/>
    </source>
</evidence>
<feature type="region of interest" description="Disordered" evidence="1">
    <location>
        <begin position="58"/>
        <end position="77"/>
    </location>
</feature>
<dbReference type="EMBL" id="CDMH01000003">
    <property type="protein sequence ID" value="CRF41879.1"/>
    <property type="molecule type" value="Genomic_DNA"/>
</dbReference>
<dbReference type="EMBL" id="CDML01000047">
    <property type="protein sequence ID" value="CRF41606.1"/>
    <property type="molecule type" value="Genomic_DNA"/>
</dbReference>
<evidence type="ECO:0000256" key="1">
    <source>
        <dbReference type="SAM" id="MobiDB-lite"/>
    </source>
</evidence>
<evidence type="ECO:0000313" key="8">
    <source>
        <dbReference type="Proteomes" id="UP000045175"/>
    </source>
</evidence>
<keyword evidence="6" id="KW-1185">Reference proteome</keyword>
<reference evidence="6" key="2">
    <citation type="submission" date="2014-12" db="EMBL/GenBank/DDBJ databases">
        <authorList>
            <person name="Smet A."/>
        </authorList>
    </citation>
    <scope>NUCLEOTIDE SEQUENCE [LARGE SCALE GENOMIC DNA]</scope>
</reference>
<name>A0A0K2X6B9_9HELI</name>
<gene>
    <name evidence="3" type="ORF">HAL011_14120</name>
    <name evidence="4" type="ORF">HAL013_00240</name>
    <name evidence="5" type="ORF">HAL09_07240</name>
</gene>
<dbReference type="Proteomes" id="UP000041394">
    <property type="component" value="Unassembled WGS sequence"/>
</dbReference>